<feature type="transmembrane region" description="Helical" evidence="1">
    <location>
        <begin position="58"/>
        <end position="76"/>
    </location>
</feature>
<gene>
    <name evidence="3" type="ORF">BRCON_0569</name>
</gene>
<dbReference type="InterPro" id="IPR002881">
    <property type="entry name" value="DUF58"/>
</dbReference>
<keyword evidence="1" id="KW-0472">Membrane</keyword>
<name>A0A2Z4Y357_SUMC1</name>
<accession>A0A2Z4Y357</accession>
<dbReference type="KEGG" id="schv:BRCON_0569"/>
<feature type="domain" description="DUF58" evidence="2">
    <location>
        <begin position="225"/>
        <end position="330"/>
    </location>
</feature>
<evidence type="ECO:0000259" key="2">
    <source>
        <dbReference type="Pfam" id="PF01882"/>
    </source>
</evidence>
<dbReference type="Pfam" id="PF01882">
    <property type="entry name" value="DUF58"/>
    <property type="match status" value="1"/>
</dbReference>
<dbReference type="PANTHER" id="PTHR34351">
    <property type="entry name" value="SLR1927 PROTEIN-RELATED"/>
    <property type="match status" value="1"/>
</dbReference>
<sequence>MNINVTTSLWDRVKHWSRIGFFQNPREFRTYSVTLIGFVVLLLIFVIGFAAWESGTNLVYFLFGFLIAIFVAHGVVSPQNIRGLHVERILPRRIIAGHPARIHFRIWKSNWWRSFALMVKDHTPQGKAVGGTFCEVVNPGAPRSVAYETVHPIFQRRGLVALDKITISSRFPFGTVERTVHFHRPAEVLVYPPIYAFDDSLKDSFSTLGQESRSQRGQGIDIYGLREYVQGEPMRRIHWRSSAKAQRLMVMEFEREERRAVLLVLPNSLPQGVTRSEELTNLFEIAVAFTASLAYYFLEHRHPVGLLTSRGFIPCAEEEGQLDRILQALALIELDLSGYSIRLPAVEADVVVIQFIDTLFAWPPGTTTLDVRDWEIRLVEEDRCPRADGETVALPLIASKQFCKVRGVGR</sequence>
<protein>
    <recommendedName>
        <fullName evidence="2">DUF58 domain-containing protein</fullName>
    </recommendedName>
</protein>
<organism evidence="3 4">
    <name type="scientific">Sumerlaea chitinivorans</name>
    <dbReference type="NCBI Taxonomy" id="2250252"/>
    <lineage>
        <taxon>Bacteria</taxon>
        <taxon>Candidatus Sumerlaeota</taxon>
        <taxon>Candidatus Sumerlaeia</taxon>
        <taxon>Candidatus Sumerlaeales</taxon>
        <taxon>Candidatus Sumerlaeaceae</taxon>
        <taxon>Candidatus Sumerlaea</taxon>
    </lineage>
</organism>
<dbReference type="Proteomes" id="UP000262583">
    <property type="component" value="Chromosome"/>
</dbReference>
<reference evidence="3 4" key="1">
    <citation type="submission" date="2018-05" db="EMBL/GenBank/DDBJ databases">
        <title>A metagenomic window into the 2 km-deep terrestrial subsurface aquifer revealed taxonomically and functionally diverse microbial community comprising novel uncultured bacterial lineages.</title>
        <authorList>
            <person name="Kadnikov V.V."/>
            <person name="Mardanov A.V."/>
            <person name="Beletsky A.V."/>
            <person name="Banks D."/>
            <person name="Pimenov N.V."/>
            <person name="Frank Y.A."/>
            <person name="Karnachuk O.V."/>
            <person name="Ravin N.V."/>
        </authorList>
    </citation>
    <scope>NUCLEOTIDE SEQUENCE [LARGE SCALE GENOMIC DNA]</scope>
    <source>
        <strain evidence="3">BY</strain>
    </source>
</reference>
<keyword evidence="1" id="KW-1133">Transmembrane helix</keyword>
<proteinExistence type="predicted"/>
<feature type="transmembrane region" description="Helical" evidence="1">
    <location>
        <begin position="31"/>
        <end position="52"/>
    </location>
</feature>
<evidence type="ECO:0000256" key="1">
    <source>
        <dbReference type="SAM" id="Phobius"/>
    </source>
</evidence>
<keyword evidence="1" id="KW-0812">Transmembrane</keyword>
<dbReference type="AlphaFoldDB" id="A0A2Z4Y357"/>
<dbReference type="EMBL" id="CP030759">
    <property type="protein sequence ID" value="AXA35346.1"/>
    <property type="molecule type" value="Genomic_DNA"/>
</dbReference>
<dbReference type="PANTHER" id="PTHR34351:SF1">
    <property type="entry name" value="SLR1927 PROTEIN"/>
    <property type="match status" value="1"/>
</dbReference>
<evidence type="ECO:0000313" key="3">
    <source>
        <dbReference type="EMBL" id="AXA35346.1"/>
    </source>
</evidence>
<evidence type="ECO:0000313" key="4">
    <source>
        <dbReference type="Proteomes" id="UP000262583"/>
    </source>
</evidence>